<comment type="caution">
    <text evidence="2">The sequence shown here is derived from an EMBL/GenBank/DDBJ whole genome shotgun (WGS) entry which is preliminary data.</text>
</comment>
<feature type="compositionally biased region" description="Polar residues" evidence="1">
    <location>
        <begin position="8"/>
        <end position="24"/>
    </location>
</feature>
<sequence length="232" mass="25976">MLAISFRNVANPSQTNGPPNNSLSRHLPSPIYATRSTFVSPGHVEHIRQAAQYLNEGRTVNTFPLPGGLTFGQPTWVLSRQPSNPDPIYYSHAPDHGHVADIDARCYSHYPTYPNHHLPTPTISRSDRTGITSLPHFDELELVDFDVMECTLLLAPIDATRECPENERVRLHGVGDLALYPDHTVHFSGSGHITFHRIEKELSFQMIELELHEDSKLPKGAPLPSNFDRFTG</sequence>
<gene>
    <name evidence="2" type="ORF">SBOR_8152</name>
</gene>
<proteinExistence type="predicted"/>
<evidence type="ECO:0000313" key="3">
    <source>
        <dbReference type="Proteomes" id="UP000019487"/>
    </source>
</evidence>
<keyword evidence="3" id="KW-1185">Reference proteome</keyword>
<dbReference type="AlphaFoldDB" id="W9C3Z3"/>
<evidence type="ECO:0000256" key="1">
    <source>
        <dbReference type="SAM" id="MobiDB-lite"/>
    </source>
</evidence>
<evidence type="ECO:0000313" key="2">
    <source>
        <dbReference type="EMBL" id="ESZ91467.1"/>
    </source>
</evidence>
<dbReference type="EMBL" id="AYSA01000493">
    <property type="protein sequence ID" value="ESZ91467.1"/>
    <property type="molecule type" value="Genomic_DNA"/>
</dbReference>
<dbReference type="HOGENOM" id="CLU_1195476_0_0_1"/>
<accession>W9C3Z3</accession>
<feature type="region of interest" description="Disordered" evidence="1">
    <location>
        <begin position="1"/>
        <end position="28"/>
    </location>
</feature>
<protein>
    <submittedName>
        <fullName evidence="2">Uncharacterized protein</fullName>
    </submittedName>
</protein>
<organism evidence="2 3">
    <name type="scientific">Sclerotinia borealis (strain F-4128)</name>
    <dbReference type="NCBI Taxonomy" id="1432307"/>
    <lineage>
        <taxon>Eukaryota</taxon>
        <taxon>Fungi</taxon>
        <taxon>Dikarya</taxon>
        <taxon>Ascomycota</taxon>
        <taxon>Pezizomycotina</taxon>
        <taxon>Leotiomycetes</taxon>
        <taxon>Helotiales</taxon>
        <taxon>Sclerotiniaceae</taxon>
        <taxon>Sclerotinia</taxon>
    </lineage>
</organism>
<dbReference type="Proteomes" id="UP000019487">
    <property type="component" value="Unassembled WGS sequence"/>
</dbReference>
<name>W9C3Z3_SCLBF</name>
<reference evidence="2 3" key="1">
    <citation type="journal article" date="2014" name="Genome Announc.">
        <title>Draft genome sequence of Sclerotinia borealis, a psychrophilic plant pathogenic fungus.</title>
        <authorList>
            <person name="Mardanov A.V."/>
            <person name="Beletsky A.V."/>
            <person name="Kadnikov V.V."/>
            <person name="Ignatov A.N."/>
            <person name="Ravin N.V."/>
        </authorList>
    </citation>
    <scope>NUCLEOTIDE SEQUENCE [LARGE SCALE GENOMIC DNA]</scope>
    <source>
        <strain evidence="3">F-4157</strain>
    </source>
</reference>